<accession>A0ABT6AJB4</accession>
<protein>
    <submittedName>
        <fullName evidence="15">TonB-dependent hemoglobin/transferrin/lactoferrin family receptor</fullName>
    </submittedName>
</protein>
<dbReference type="Pfam" id="PF07715">
    <property type="entry name" value="Plug"/>
    <property type="match status" value="1"/>
</dbReference>
<evidence type="ECO:0000256" key="1">
    <source>
        <dbReference type="ARBA" id="ARBA00004571"/>
    </source>
</evidence>
<dbReference type="CDD" id="cd01347">
    <property type="entry name" value="ligand_gated_channel"/>
    <property type="match status" value="1"/>
</dbReference>
<dbReference type="PANTHER" id="PTHR30069:SF41">
    <property type="entry name" value="HEME_HEMOPEXIN UTILIZATION PROTEIN C"/>
    <property type="match status" value="1"/>
</dbReference>
<evidence type="ECO:0000256" key="8">
    <source>
        <dbReference type="ARBA" id="ARBA00023136"/>
    </source>
</evidence>
<evidence type="ECO:0000256" key="6">
    <source>
        <dbReference type="ARBA" id="ARBA00022729"/>
    </source>
</evidence>
<keyword evidence="3 11" id="KW-0813">Transport</keyword>
<comment type="similarity">
    <text evidence="2 11 12">Belongs to the TonB-dependent receptor family.</text>
</comment>
<evidence type="ECO:0000313" key="15">
    <source>
        <dbReference type="EMBL" id="MDF3832683.1"/>
    </source>
</evidence>
<sequence length="687" mass="73754">MTVRTVLACTITTAIGTHTPAAGAQAAPFAPSAATLDPVVVSATRTENPLSSTPASISVVTREDFEDRQAYSVSDVLKTLPNVDFGGGPRPEGQIPGIRGFTGKEIIVLVDGARQNASPGIASPLYADPFFLRQAEVVRGSTSTLYGSGGIGGAMVFRTLTARDLLGPDEHAGADVRTAYASADRSPHYNARFYGQAGMVDAIAAFGYAETGRIRQGGGTTLRPNDGHAGSGLFKLGLQPGKRLRFDLSHQFYQAGSYRPNNPEADSSLGTPSSIPVQMNRINQEQTVLKAALAGEDGKPDLDVTLYHTRLSLSAERNALFPGLPATANVTDTTGASLQQSLRFGGQTIGQRVTYGIDYYRDHQSAASAGAANPVIPDGTQRVFGAFLQDEISLGKAWKLTPSLRGDRFETAVDTGASGQSSNHHVSPKLALSWQPVPQATLFASYGEAYRAPSISEAYQNLSGRNYLFNFAANPNLKPETARTLELGASFHRNAILAGNDSVRLRGSVYASRVKDLISSTVVGTYARSMPFSGTGTITQYQNVTDARSRGAEIEGLYRVGNLDLSAAYSRVRTTDDSTGAYLYSPPDKLVLGIRQALPQYRVALQWNSQFVAAQDYDSTLLRRRPGYAVHNLYMTWYPPAAKHMLKVDFGIENLFDKRYFSYQSGNAIARVADVGRNAKIALTASF</sequence>
<dbReference type="EMBL" id="JARJLM010000124">
    <property type="protein sequence ID" value="MDF3832683.1"/>
    <property type="molecule type" value="Genomic_DNA"/>
</dbReference>
<evidence type="ECO:0000256" key="7">
    <source>
        <dbReference type="ARBA" id="ARBA00023077"/>
    </source>
</evidence>
<keyword evidence="4 11" id="KW-1134">Transmembrane beta strand</keyword>
<evidence type="ECO:0000313" key="16">
    <source>
        <dbReference type="Proteomes" id="UP001216674"/>
    </source>
</evidence>
<dbReference type="InterPro" id="IPR010949">
    <property type="entry name" value="TonB_Hb/transfer/lactofer_rcpt"/>
</dbReference>
<reference evidence="15 16" key="1">
    <citation type="submission" date="2023-03" db="EMBL/GenBank/DDBJ databases">
        <title>Draft assemblies of triclosan tolerant bacteria isolated from returned activated sludge.</title>
        <authorList>
            <person name="Van Hamelsveld S."/>
        </authorList>
    </citation>
    <scope>NUCLEOTIDE SEQUENCE [LARGE SCALE GENOMIC DNA]</scope>
    <source>
        <strain evidence="15 16">GW210010_S58</strain>
    </source>
</reference>
<evidence type="ECO:0000259" key="13">
    <source>
        <dbReference type="Pfam" id="PF00593"/>
    </source>
</evidence>
<dbReference type="InterPro" id="IPR011276">
    <property type="entry name" value="TonB_haem/Hb_rcpt"/>
</dbReference>
<evidence type="ECO:0000256" key="10">
    <source>
        <dbReference type="ARBA" id="ARBA00023237"/>
    </source>
</evidence>
<dbReference type="NCBIfam" id="TIGR01786">
    <property type="entry name" value="TonB-hemlactrns"/>
    <property type="match status" value="1"/>
</dbReference>
<dbReference type="Pfam" id="PF00593">
    <property type="entry name" value="TonB_dep_Rec_b-barrel"/>
    <property type="match status" value="1"/>
</dbReference>
<evidence type="ECO:0000259" key="14">
    <source>
        <dbReference type="Pfam" id="PF07715"/>
    </source>
</evidence>
<dbReference type="Gene3D" id="2.170.130.10">
    <property type="entry name" value="TonB-dependent receptor, plug domain"/>
    <property type="match status" value="1"/>
</dbReference>
<evidence type="ECO:0000256" key="3">
    <source>
        <dbReference type="ARBA" id="ARBA00022448"/>
    </source>
</evidence>
<feature type="domain" description="TonB-dependent receptor-like beta-barrel" evidence="13">
    <location>
        <begin position="251"/>
        <end position="655"/>
    </location>
</feature>
<dbReference type="Proteomes" id="UP001216674">
    <property type="component" value="Unassembled WGS sequence"/>
</dbReference>
<organism evidence="15 16">
    <name type="scientific">Cupriavidus basilensis</name>
    <dbReference type="NCBI Taxonomy" id="68895"/>
    <lineage>
        <taxon>Bacteria</taxon>
        <taxon>Pseudomonadati</taxon>
        <taxon>Pseudomonadota</taxon>
        <taxon>Betaproteobacteria</taxon>
        <taxon>Burkholderiales</taxon>
        <taxon>Burkholderiaceae</taxon>
        <taxon>Cupriavidus</taxon>
    </lineage>
</organism>
<keyword evidence="6" id="KW-0732">Signal</keyword>
<evidence type="ECO:0000256" key="9">
    <source>
        <dbReference type="ARBA" id="ARBA00023170"/>
    </source>
</evidence>
<dbReference type="SUPFAM" id="SSF56935">
    <property type="entry name" value="Porins"/>
    <property type="match status" value="1"/>
</dbReference>
<dbReference type="InterPro" id="IPR039426">
    <property type="entry name" value="TonB-dep_rcpt-like"/>
</dbReference>
<dbReference type="Gene3D" id="2.40.170.20">
    <property type="entry name" value="TonB-dependent receptor, beta-barrel domain"/>
    <property type="match status" value="1"/>
</dbReference>
<dbReference type="InterPro" id="IPR037066">
    <property type="entry name" value="Plug_dom_sf"/>
</dbReference>
<evidence type="ECO:0000256" key="4">
    <source>
        <dbReference type="ARBA" id="ARBA00022452"/>
    </source>
</evidence>
<comment type="subcellular location">
    <subcellularLocation>
        <location evidence="1 11">Cell outer membrane</location>
        <topology evidence="1 11">Multi-pass membrane protein</topology>
    </subcellularLocation>
</comment>
<dbReference type="InterPro" id="IPR000531">
    <property type="entry name" value="Beta-barrel_TonB"/>
</dbReference>
<name>A0ABT6AJB4_9BURK</name>
<dbReference type="PROSITE" id="PS52016">
    <property type="entry name" value="TONB_DEPENDENT_REC_3"/>
    <property type="match status" value="1"/>
</dbReference>
<dbReference type="InterPro" id="IPR036942">
    <property type="entry name" value="Beta-barrel_TonB_sf"/>
</dbReference>
<evidence type="ECO:0000256" key="12">
    <source>
        <dbReference type="RuleBase" id="RU003357"/>
    </source>
</evidence>
<dbReference type="NCBIfam" id="TIGR01785">
    <property type="entry name" value="TonB-hemin"/>
    <property type="match status" value="1"/>
</dbReference>
<gene>
    <name evidence="15" type="ORF">P3W85_06945</name>
</gene>
<dbReference type="PANTHER" id="PTHR30069">
    <property type="entry name" value="TONB-DEPENDENT OUTER MEMBRANE RECEPTOR"/>
    <property type="match status" value="1"/>
</dbReference>
<proteinExistence type="inferred from homology"/>
<keyword evidence="5 11" id="KW-0812">Transmembrane</keyword>
<evidence type="ECO:0000256" key="5">
    <source>
        <dbReference type="ARBA" id="ARBA00022692"/>
    </source>
</evidence>
<evidence type="ECO:0000256" key="11">
    <source>
        <dbReference type="PROSITE-ProRule" id="PRU01360"/>
    </source>
</evidence>
<keyword evidence="8 11" id="KW-0472">Membrane</keyword>
<feature type="domain" description="TonB-dependent receptor plug" evidence="14">
    <location>
        <begin position="50"/>
        <end position="154"/>
    </location>
</feature>
<dbReference type="RefSeq" id="WP_276264232.1">
    <property type="nucleotide sequence ID" value="NZ_JARJLM010000124.1"/>
</dbReference>
<evidence type="ECO:0000256" key="2">
    <source>
        <dbReference type="ARBA" id="ARBA00009810"/>
    </source>
</evidence>
<keyword evidence="10 11" id="KW-0998">Cell outer membrane</keyword>
<keyword evidence="7 12" id="KW-0798">TonB box</keyword>
<keyword evidence="16" id="KW-1185">Reference proteome</keyword>
<comment type="caution">
    <text evidence="15">The sequence shown here is derived from an EMBL/GenBank/DDBJ whole genome shotgun (WGS) entry which is preliminary data.</text>
</comment>
<dbReference type="InterPro" id="IPR012910">
    <property type="entry name" value="Plug_dom"/>
</dbReference>
<keyword evidence="9 15" id="KW-0675">Receptor</keyword>